<evidence type="ECO:0000313" key="2">
    <source>
        <dbReference type="EMBL" id="KYN31952.1"/>
    </source>
</evidence>
<reference evidence="2 3" key="1">
    <citation type="submission" date="2016-03" db="EMBL/GenBank/DDBJ databases">
        <title>Trachymyrmex septentrionalis WGS genome.</title>
        <authorList>
            <person name="Nygaard S."/>
            <person name="Hu H."/>
            <person name="Boomsma J."/>
            <person name="Zhang G."/>
        </authorList>
    </citation>
    <scope>NUCLEOTIDE SEQUENCE [LARGE SCALE GENOMIC DNA]</scope>
    <source>
        <strain evidence="2">Tsep2-gDNA-1</strain>
        <tissue evidence="2">Whole body</tissue>
    </source>
</reference>
<evidence type="ECO:0000313" key="3">
    <source>
        <dbReference type="Proteomes" id="UP000078541"/>
    </source>
</evidence>
<dbReference type="Proteomes" id="UP000078541">
    <property type="component" value="Unassembled WGS sequence"/>
</dbReference>
<name>A0A195EVM3_9HYME</name>
<feature type="region of interest" description="Disordered" evidence="1">
    <location>
        <begin position="1"/>
        <end position="40"/>
    </location>
</feature>
<accession>A0A195EVM3</accession>
<dbReference type="AlphaFoldDB" id="A0A195EVM3"/>
<proteinExistence type="predicted"/>
<protein>
    <submittedName>
        <fullName evidence="2">Uncharacterized protein</fullName>
    </submittedName>
</protein>
<gene>
    <name evidence="2" type="ORF">ALC56_13705</name>
</gene>
<dbReference type="EMBL" id="KQ981958">
    <property type="protein sequence ID" value="KYN31952.1"/>
    <property type="molecule type" value="Genomic_DNA"/>
</dbReference>
<evidence type="ECO:0000256" key="1">
    <source>
        <dbReference type="SAM" id="MobiDB-lite"/>
    </source>
</evidence>
<keyword evidence="3" id="KW-1185">Reference proteome</keyword>
<organism evidence="2 3">
    <name type="scientific">Trachymyrmex septentrionalis</name>
    <dbReference type="NCBI Taxonomy" id="34720"/>
    <lineage>
        <taxon>Eukaryota</taxon>
        <taxon>Metazoa</taxon>
        <taxon>Ecdysozoa</taxon>
        <taxon>Arthropoda</taxon>
        <taxon>Hexapoda</taxon>
        <taxon>Insecta</taxon>
        <taxon>Pterygota</taxon>
        <taxon>Neoptera</taxon>
        <taxon>Endopterygota</taxon>
        <taxon>Hymenoptera</taxon>
        <taxon>Apocrita</taxon>
        <taxon>Aculeata</taxon>
        <taxon>Formicoidea</taxon>
        <taxon>Formicidae</taxon>
        <taxon>Myrmicinae</taxon>
        <taxon>Trachymyrmex</taxon>
    </lineage>
</organism>
<sequence length="97" mass="11509">ERATKRTREEKTTVETNRRERNEETWHTKEGTREGENERAREITGTRRRYVFCFFSFSFLQNFANHIQTIPVCTSRATSSVAINPSSRLSLPAREWR</sequence>
<feature type="non-terminal residue" evidence="2">
    <location>
        <position position="1"/>
    </location>
</feature>